<organism evidence="2 3">
    <name type="scientific">Linum trigynum</name>
    <dbReference type="NCBI Taxonomy" id="586398"/>
    <lineage>
        <taxon>Eukaryota</taxon>
        <taxon>Viridiplantae</taxon>
        <taxon>Streptophyta</taxon>
        <taxon>Embryophyta</taxon>
        <taxon>Tracheophyta</taxon>
        <taxon>Spermatophyta</taxon>
        <taxon>Magnoliopsida</taxon>
        <taxon>eudicotyledons</taxon>
        <taxon>Gunneridae</taxon>
        <taxon>Pentapetalae</taxon>
        <taxon>rosids</taxon>
        <taxon>fabids</taxon>
        <taxon>Malpighiales</taxon>
        <taxon>Linaceae</taxon>
        <taxon>Linum</taxon>
    </lineage>
</organism>
<keyword evidence="3" id="KW-1185">Reference proteome</keyword>
<dbReference type="AlphaFoldDB" id="A0AAV2DX56"/>
<gene>
    <name evidence="2" type="ORF">LTRI10_LOCUS19750</name>
</gene>
<dbReference type="Proteomes" id="UP001497516">
    <property type="component" value="Chromosome 3"/>
</dbReference>
<dbReference type="EMBL" id="OZ034816">
    <property type="protein sequence ID" value="CAL1378150.1"/>
    <property type="molecule type" value="Genomic_DNA"/>
</dbReference>
<proteinExistence type="predicted"/>
<evidence type="ECO:0008006" key="4">
    <source>
        <dbReference type="Google" id="ProtNLM"/>
    </source>
</evidence>
<protein>
    <recommendedName>
        <fullName evidence="4">Glycine-rich protein</fullName>
    </recommendedName>
</protein>
<name>A0AAV2DX56_9ROSI</name>
<evidence type="ECO:0000313" key="2">
    <source>
        <dbReference type="EMBL" id="CAL1378150.1"/>
    </source>
</evidence>
<reference evidence="2 3" key="1">
    <citation type="submission" date="2024-04" db="EMBL/GenBank/DDBJ databases">
        <authorList>
            <person name="Fracassetti M."/>
        </authorList>
    </citation>
    <scope>NUCLEOTIDE SEQUENCE [LARGE SCALE GENOMIC DNA]</scope>
</reference>
<sequence>MVKTQGLLIAFAWLLVAAFIIMAANPVAAAGRPNPEVARWGSRGWGRRSGWGYWGYHHGSHHGYHHGDDHHGHHHDHHRRML</sequence>
<feature type="chain" id="PRO_5043864271" description="Glycine-rich protein" evidence="1">
    <location>
        <begin position="30"/>
        <end position="82"/>
    </location>
</feature>
<keyword evidence="1" id="KW-0732">Signal</keyword>
<evidence type="ECO:0000313" key="3">
    <source>
        <dbReference type="Proteomes" id="UP001497516"/>
    </source>
</evidence>
<feature type="signal peptide" evidence="1">
    <location>
        <begin position="1"/>
        <end position="29"/>
    </location>
</feature>
<evidence type="ECO:0000256" key="1">
    <source>
        <dbReference type="SAM" id="SignalP"/>
    </source>
</evidence>
<accession>A0AAV2DX56</accession>